<gene>
    <name evidence="1" type="ORF">KOR42_44410</name>
</gene>
<dbReference type="AlphaFoldDB" id="A0A5C5W0Q0"/>
<protein>
    <submittedName>
        <fullName evidence="1">Uncharacterized protein</fullName>
    </submittedName>
</protein>
<accession>A0A5C5W0Q0</accession>
<proteinExistence type="predicted"/>
<dbReference type="Proteomes" id="UP000317243">
    <property type="component" value="Unassembled WGS sequence"/>
</dbReference>
<comment type="caution">
    <text evidence="1">The sequence shown here is derived from an EMBL/GenBank/DDBJ whole genome shotgun (WGS) entry which is preliminary data.</text>
</comment>
<evidence type="ECO:0000313" key="2">
    <source>
        <dbReference type="Proteomes" id="UP000317243"/>
    </source>
</evidence>
<sequence length="80" mass="9107">MVALAGAWREFRHPWRKGGRCRLLAEGIKRGFQAEVIGTDIAMLLLHLEFSPILFTAPSVERPLLFSCERAIDRKKESVI</sequence>
<organism evidence="1 2">
    <name type="scientific">Thalassoglobus neptunius</name>
    <dbReference type="NCBI Taxonomy" id="1938619"/>
    <lineage>
        <taxon>Bacteria</taxon>
        <taxon>Pseudomonadati</taxon>
        <taxon>Planctomycetota</taxon>
        <taxon>Planctomycetia</taxon>
        <taxon>Planctomycetales</taxon>
        <taxon>Planctomycetaceae</taxon>
        <taxon>Thalassoglobus</taxon>
    </lineage>
</organism>
<dbReference type="EMBL" id="SIHI01000031">
    <property type="protein sequence ID" value="TWT43561.1"/>
    <property type="molecule type" value="Genomic_DNA"/>
</dbReference>
<reference evidence="1 2" key="1">
    <citation type="submission" date="2019-02" db="EMBL/GenBank/DDBJ databases">
        <title>Deep-cultivation of Planctomycetes and their phenomic and genomic characterization uncovers novel biology.</title>
        <authorList>
            <person name="Wiegand S."/>
            <person name="Jogler M."/>
            <person name="Boedeker C."/>
            <person name="Pinto D."/>
            <person name="Vollmers J."/>
            <person name="Rivas-Marin E."/>
            <person name="Kohn T."/>
            <person name="Peeters S.H."/>
            <person name="Heuer A."/>
            <person name="Rast P."/>
            <person name="Oberbeckmann S."/>
            <person name="Bunk B."/>
            <person name="Jeske O."/>
            <person name="Meyerdierks A."/>
            <person name="Storesund J.E."/>
            <person name="Kallscheuer N."/>
            <person name="Luecker S."/>
            <person name="Lage O.M."/>
            <person name="Pohl T."/>
            <person name="Merkel B.J."/>
            <person name="Hornburger P."/>
            <person name="Mueller R.-W."/>
            <person name="Bruemmer F."/>
            <person name="Labrenz M."/>
            <person name="Spormann A.M."/>
            <person name="Op Den Camp H."/>
            <person name="Overmann J."/>
            <person name="Amann R."/>
            <person name="Jetten M.S.M."/>
            <person name="Mascher T."/>
            <person name="Medema M.H."/>
            <person name="Devos D.P."/>
            <person name="Kaster A.-K."/>
            <person name="Ovreas L."/>
            <person name="Rohde M."/>
            <person name="Galperin M.Y."/>
            <person name="Jogler C."/>
        </authorList>
    </citation>
    <scope>NUCLEOTIDE SEQUENCE [LARGE SCALE GENOMIC DNA]</scope>
    <source>
        <strain evidence="1 2">KOR42</strain>
    </source>
</reference>
<keyword evidence="2" id="KW-1185">Reference proteome</keyword>
<evidence type="ECO:0000313" key="1">
    <source>
        <dbReference type="EMBL" id="TWT43561.1"/>
    </source>
</evidence>
<name>A0A5C5W0Q0_9PLAN</name>